<keyword evidence="3" id="KW-1185">Reference proteome</keyword>
<dbReference type="AlphaFoldDB" id="A0AA38BZ06"/>
<protein>
    <submittedName>
        <fullName evidence="2">Uncharacterized protein</fullName>
    </submittedName>
</protein>
<feature type="non-terminal residue" evidence="2">
    <location>
        <position position="200"/>
    </location>
</feature>
<evidence type="ECO:0000256" key="1">
    <source>
        <dbReference type="SAM" id="MobiDB-lite"/>
    </source>
</evidence>
<accession>A0AA38BZ06</accession>
<dbReference type="Proteomes" id="UP000824469">
    <property type="component" value="Unassembled WGS sequence"/>
</dbReference>
<sequence length="200" mass="21851">TSPSTTLVAQEEGTPLLLTSLDEKSLAPTSPNSLTMTDPLEHALLPISSSSPKSFQRPVDLLTSIDTVPHLLTVSHPQWTGITTHLSSVPNLQFKPEDCHSPEDRQILWERLSTPYSTQMQMTDPETSTIYPKCLQKLKMPMFSPSPPSPLPNASSTSINLAKSSPTLGTLPIPSLTHPPKRLDLSKNKAAPPPRRHTQP</sequence>
<evidence type="ECO:0000313" key="3">
    <source>
        <dbReference type="Proteomes" id="UP000824469"/>
    </source>
</evidence>
<comment type="caution">
    <text evidence="2">The sequence shown here is derived from an EMBL/GenBank/DDBJ whole genome shotgun (WGS) entry which is preliminary data.</text>
</comment>
<reference evidence="2 3" key="1">
    <citation type="journal article" date="2021" name="Nat. Plants">
        <title>The Taxus genome provides insights into paclitaxel biosynthesis.</title>
        <authorList>
            <person name="Xiong X."/>
            <person name="Gou J."/>
            <person name="Liao Q."/>
            <person name="Li Y."/>
            <person name="Zhou Q."/>
            <person name="Bi G."/>
            <person name="Li C."/>
            <person name="Du R."/>
            <person name="Wang X."/>
            <person name="Sun T."/>
            <person name="Guo L."/>
            <person name="Liang H."/>
            <person name="Lu P."/>
            <person name="Wu Y."/>
            <person name="Zhang Z."/>
            <person name="Ro D.K."/>
            <person name="Shang Y."/>
            <person name="Huang S."/>
            <person name="Yan J."/>
        </authorList>
    </citation>
    <scope>NUCLEOTIDE SEQUENCE [LARGE SCALE GENOMIC DNA]</scope>
    <source>
        <strain evidence="2">Ta-2019</strain>
    </source>
</reference>
<evidence type="ECO:0000313" key="2">
    <source>
        <dbReference type="EMBL" id="KAH9291156.1"/>
    </source>
</evidence>
<feature type="region of interest" description="Disordered" evidence="1">
    <location>
        <begin position="1"/>
        <end position="35"/>
    </location>
</feature>
<feature type="compositionally biased region" description="Polar residues" evidence="1">
    <location>
        <begin position="159"/>
        <end position="168"/>
    </location>
</feature>
<proteinExistence type="predicted"/>
<organism evidence="2 3">
    <name type="scientific">Taxus chinensis</name>
    <name type="common">Chinese yew</name>
    <name type="synonym">Taxus wallichiana var. chinensis</name>
    <dbReference type="NCBI Taxonomy" id="29808"/>
    <lineage>
        <taxon>Eukaryota</taxon>
        <taxon>Viridiplantae</taxon>
        <taxon>Streptophyta</taxon>
        <taxon>Embryophyta</taxon>
        <taxon>Tracheophyta</taxon>
        <taxon>Spermatophyta</taxon>
        <taxon>Pinopsida</taxon>
        <taxon>Pinidae</taxon>
        <taxon>Conifers II</taxon>
        <taxon>Cupressales</taxon>
        <taxon>Taxaceae</taxon>
        <taxon>Taxus</taxon>
    </lineage>
</organism>
<dbReference type="EMBL" id="JAHRHJ020003800">
    <property type="protein sequence ID" value="KAH9291156.1"/>
    <property type="molecule type" value="Genomic_DNA"/>
</dbReference>
<gene>
    <name evidence="2" type="ORF">KI387_043653</name>
</gene>
<feature type="non-terminal residue" evidence="2">
    <location>
        <position position="1"/>
    </location>
</feature>
<feature type="region of interest" description="Disordered" evidence="1">
    <location>
        <begin position="141"/>
        <end position="200"/>
    </location>
</feature>
<name>A0AA38BZ06_TAXCH</name>